<evidence type="ECO:0000313" key="4">
    <source>
        <dbReference type="Proteomes" id="UP000220797"/>
    </source>
</evidence>
<reference evidence="3" key="1">
    <citation type="submission" date="2015-04" db="EMBL/GenBank/DDBJ databases">
        <authorList>
            <consortium name="Pathogen Informatics"/>
        </authorList>
    </citation>
    <scope>NUCLEOTIDE SEQUENCE [LARGE SCALE GENOMIC DNA]</scope>
    <source>
        <strain evidence="3">8A</strain>
    </source>
</reference>
<feature type="region of interest" description="Disordered" evidence="1">
    <location>
        <begin position="350"/>
        <end position="369"/>
    </location>
</feature>
<sequence length="939" mass="113581">MMNFSNNVNLTFENDKKKISKKNITFDEIDEDDKNEKKYVNDENNSTINPGINDFINENVNDERFNHSFISKDFIKNIGICYNIINEKTIFEKDSSFTKISNIIELRIKQIIEEANKFFLKRKKYCVNKFLNIDDFTNSCHYLNKEKLKNDNSENQKEKDENKIKEISDSNEKDKVIKRENNDANKKKDDIETKEIHNEEKKEKYKENGNFYNEKESDDYKDIKCNDYINNYDIKNELESKELKCKESKDSKNEENLTSNYFNSDDYINVCEGIKEENVNRDSVNDEMKSFEEKEIKENCDINKCVENNYTSYMLNEKSRKINDNLFSEEIINKNKLSNDETELNENRILENNKMDEKKKEENKKKKNSKLLTIKKKKTLDMKINKENNLLYNSYINSNENKKKNILNFILSDMQNSLPAEPNLTIFWLFIQNNYKKKKKDKDMGRKELYFNYQCYEILYTIEKKNEHKKKKKKDDILNHHYFKYNNIFLLPKFYPINKEYTILSKYILEIIKDIINYRINFFDYNNILHIFSTSKEINKILTNILFFIFNELDHNLRFNNIYASLMLLILLNGIIKNRNIDIDFYCLQILKMLIHVIIYEHELKLKNIYSILLLKRKACDIINDFCCILRKKNNSEIINIDSYLIYISSKLLTHNKCTYMHIYISYYLIYLMPINIHIKFFLSFTPNFLYIFFKKYLYYQNVYNSFLSYEQKEMNELFNFFFFHIYTLIQGSLYRIFKSINILIINSSLSNYLKYLLNFIIDYADYHLPLILSILNILCKNSSVYKNRSFLPEKKYFFDIMTIKNYEHNKNNLKKKKNYLKNVQEINNFYLNEENSDQDDSYFEDYLNDEDLNKNEIHNTNDKKQYFNAYIKKRTLLNKTLLKKNLEKNHLQTNIAVNNVLNQILNKFESNNKSSYLSNKYSFEDFLYESSYYFLYTF</sequence>
<dbReference type="GeneID" id="39729705"/>
<keyword evidence="2" id="KW-1133">Transmembrane helix</keyword>
<evidence type="ECO:0000313" key="3">
    <source>
        <dbReference type="EMBL" id="CRG93474.1"/>
    </source>
</evidence>
<proteinExistence type="predicted"/>
<keyword evidence="2" id="KW-0472">Membrane</keyword>
<dbReference type="EMBL" id="CVMV01000016">
    <property type="protein sequence ID" value="CRG93474.1"/>
    <property type="molecule type" value="Genomic_DNA"/>
</dbReference>
<gene>
    <name evidence="3" type="ORF">PGAL8A_00118000</name>
</gene>
<dbReference type="RefSeq" id="XP_028526296.1">
    <property type="nucleotide sequence ID" value="XM_028674644.1"/>
</dbReference>
<keyword evidence="2" id="KW-0812">Transmembrane</keyword>
<dbReference type="VEuPathDB" id="PlasmoDB:PGAL8A_00118000"/>
<protein>
    <submittedName>
        <fullName evidence="3">Uncharacterized protein</fullName>
    </submittedName>
</protein>
<feature type="transmembrane region" description="Helical" evidence="2">
    <location>
        <begin position="669"/>
        <end position="694"/>
    </location>
</feature>
<feature type="region of interest" description="Disordered" evidence="1">
    <location>
        <begin position="151"/>
        <end position="174"/>
    </location>
</feature>
<dbReference type="Proteomes" id="UP000220797">
    <property type="component" value="Unassembled WGS sequence"/>
</dbReference>
<dbReference type="AlphaFoldDB" id="A0A1J1GR10"/>
<feature type="compositionally biased region" description="Basic and acidic residues" evidence="1">
    <location>
        <begin position="350"/>
        <end position="364"/>
    </location>
</feature>
<name>A0A1J1GR10_PLAGA</name>
<evidence type="ECO:0000256" key="2">
    <source>
        <dbReference type="SAM" id="Phobius"/>
    </source>
</evidence>
<dbReference type="OrthoDB" id="378221at2759"/>
<evidence type="ECO:0000256" key="1">
    <source>
        <dbReference type="SAM" id="MobiDB-lite"/>
    </source>
</evidence>
<organism evidence="3 4">
    <name type="scientific">Plasmodium gallinaceum</name>
    <dbReference type="NCBI Taxonomy" id="5849"/>
    <lineage>
        <taxon>Eukaryota</taxon>
        <taxon>Sar</taxon>
        <taxon>Alveolata</taxon>
        <taxon>Apicomplexa</taxon>
        <taxon>Aconoidasida</taxon>
        <taxon>Haemosporida</taxon>
        <taxon>Plasmodiidae</taxon>
        <taxon>Plasmodium</taxon>
        <taxon>Plasmodium (Haemamoeba)</taxon>
    </lineage>
</organism>
<comment type="caution">
    <text evidence="3">The sequence shown here is derived from an EMBL/GenBank/DDBJ whole genome shotgun (WGS) entry which is preliminary data.</text>
</comment>
<keyword evidence="4" id="KW-1185">Reference proteome</keyword>
<accession>A0A1J1GR10</accession>
<feature type="transmembrane region" description="Helical" evidence="2">
    <location>
        <begin position="559"/>
        <end position="576"/>
    </location>
</feature>